<evidence type="ECO:0000313" key="4">
    <source>
        <dbReference type="EMBL" id="CAI2360630.1"/>
    </source>
</evidence>
<feature type="coiled-coil region" evidence="1">
    <location>
        <begin position="422"/>
        <end position="456"/>
    </location>
</feature>
<keyword evidence="5" id="KW-1185">Reference proteome</keyword>
<keyword evidence="3" id="KW-1133">Transmembrane helix</keyword>
<evidence type="ECO:0000313" key="5">
    <source>
        <dbReference type="Proteomes" id="UP001295684"/>
    </source>
</evidence>
<feature type="coiled-coil region" evidence="1">
    <location>
        <begin position="543"/>
        <end position="570"/>
    </location>
</feature>
<feature type="coiled-coil region" evidence="1">
    <location>
        <begin position="285"/>
        <end position="323"/>
    </location>
</feature>
<comment type="caution">
    <text evidence="4">The sequence shown here is derived from an EMBL/GenBank/DDBJ whole genome shotgun (WGS) entry which is preliminary data.</text>
</comment>
<feature type="compositionally biased region" description="Polar residues" evidence="2">
    <location>
        <begin position="101"/>
        <end position="114"/>
    </location>
</feature>
<proteinExistence type="predicted"/>
<accession>A0AAD1X7T0</accession>
<evidence type="ECO:0000256" key="3">
    <source>
        <dbReference type="SAM" id="Phobius"/>
    </source>
</evidence>
<organism evidence="4 5">
    <name type="scientific">Euplotes crassus</name>
    <dbReference type="NCBI Taxonomy" id="5936"/>
    <lineage>
        <taxon>Eukaryota</taxon>
        <taxon>Sar</taxon>
        <taxon>Alveolata</taxon>
        <taxon>Ciliophora</taxon>
        <taxon>Intramacronucleata</taxon>
        <taxon>Spirotrichea</taxon>
        <taxon>Hypotrichia</taxon>
        <taxon>Euplotida</taxon>
        <taxon>Euplotidae</taxon>
        <taxon>Moneuplotes</taxon>
    </lineage>
</organism>
<dbReference type="Proteomes" id="UP001295684">
    <property type="component" value="Unassembled WGS sequence"/>
</dbReference>
<protein>
    <submittedName>
        <fullName evidence="4">Uncharacterized protein</fullName>
    </submittedName>
</protein>
<name>A0AAD1X7T0_EUPCR</name>
<keyword evidence="3" id="KW-0472">Membrane</keyword>
<feature type="region of interest" description="Disordered" evidence="2">
    <location>
        <begin position="88"/>
        <end position="124"/>
    </location>
</feature>
<sequence length="612" mass="71523">MEEILEETPNQIIDTLEDIEAVQDDPIEMYGYDKEAEGGLDEVALQLGNQHIFDDIPEFNVKADDEEIEKNGTAKFQNLKQLIQEGEGDAELVSNEENPESQDLSRSSNENPLNDSFDDLIKNGGREKGISIQDIPKIPIEKVQSRNDRQPGFAVNRMVSDISASYDPNVHVNNMYENNPEKSESDIFSTAKSIEFHTSRIGMRGNASTSIKRESDLSHHYNRSKHYDNDEELLIESLMKNASQLQHVMKDYMGSERNDDITEQEDRHELKDEISNMRDKIFGTLEEYKDQIEKYGYGVDNIEENMKTELRQQKEEIERFVRHQNSQSDSLMILHNFEEFLEMKCLEVENLESQVFTKDSEVESLKKKYTELHRSYQLMVKSMSKKIQISDEEYDELLDSRKDLISDLSKITEKVSIKQAQVDEENKNILEEQKKIEEYNKKLEECERLKSENSEKSKVGKDLEDNNLQIEDQIKLILQMNFDQTQNFDNLIAENKQFMDEMRKITHQKRQEVYNQLDLMIRKHLNASNTTGMLGHKYITNMINTQKEQKTSLETQISKLEKQILQKREDLKGDKNYNEKLISSMTSKVKSQGLFLIFLTCILLYILYHKYA</sequence>
<evidence type="ECO:0000256" key="1">
    <source>
        <dbReference type="SAM" id="Coils"/>
    </source>
</evidence>
<dbReference type="EMBL" id="CAMPGE010001829">
    <property type="protein sequence ID" value="CAI2360630.1"/>
    <property type="molecule type" value="Genomic_DNA"/>
</dbReference>
<dbReference type="AlphaFoldDB" id="A0AAD1X7T0"/>
<evidence type="ECO:0000256" key="2">
    <source>
        <dbReference type="SAM" id="MobiDB-lite"/>
    </source>
</evidence>
<feature type="transmembrane region" description="Helical" evidence="3">
    <location>
        <begin position="591"/>
        <end position="608"/>
    </location>
</feature>
<keyword evidence="3" id="KW-0812">Transmembrane</keyword>
<keyword evidence="1" id="KW-0175">Coiled coil</keyword>
<reference evidence="4" key="1">
    <citation type="submission" date="2023-07" db="EMBL/GenBank/DDBJ databases">
        <authorList>
            <consortium name="AG Swart"/>
            <person name="Singh M."/>
            <person name="Singh A."/>
            <person name="Seah K."/>
            <person name="Emmerich C."/>
        </authorList>
    </citation>
    <scope>NUCLEOTIDE SEQUENCE</scope>
    <source>
        <strain evidence="4">DP1</strain>
    </source>
</reference>
<gene>
    <name evidence="4" type="ORF">ECRASSUSDP1_LOCUS1934</name>
</gene>